<comment type="catalytic activity">
    <reaction evidence="8">
        <text>Mo-molybdopterin + GTP + H(+) = Mo-molybdopterin guanine dinucleotide + diphosphate</text>
        <dbReference type="Rhea" id="RHEA:34243"/>
        <dbReference type="ChEBI" id="CHEBI:15378"/>
        <dbReference type="ChEBI" id="CHEBI:33019"/>
        <dbReference type="ChEBI" id="CHEBI:37565"/>
        <dbReference type="ChEBI" id="CHEBI:71302"/>
        <dbReference type="ChEBI" id="CHEBI:71310"/>
        <dbReference type="EC" id="2.7.7.77"/>
    </reaction>
</comment>
<keyword evidence="3 8" id="KW-0479">Metal-binding</keyword>
<feature type="domain" description="MobA-like NTP transferase" evidence="9">
    <location>
        <begin position="7"/>
        <end position="156"/>
    </location>
</feature>
<keyword evidence="11" id="KW-1185">Reference proteome</keyword>
<evidence type="ECO:0000256" key="8">
    <source>
        <dbReference type="HAMAP-Rule" id="MF_00316"/>
    </source>
</evidence>
<dbReference type="OrthoDB" id="9788394at2"/>
<feature type="binding site" evidence="8">
    <location>
        <position position="74"/>
    </location>
    <ligand>
        <name>GTP</name>
        <dbReference type="ChEBI" id="CHEBI:37565"/>
    </ligand>
</feature>
<dbReference type="AlphaFoldDB" id="A0A160DSX7"/>
<dbReference type="Pfam" id="PF12804">
    <property type="entry name" value="NTP_transf_3"/>
    <property type="match status" value="1"/>
</dbReference>
<dbReference type="CDD" id="cd02503">
    <property type="entry name" value="MobA"/>
    <property type="match status" value="1"/>
</dbReference>
<keyword evidence="7 8" id="KW-0501">Molybdenum cofactor biosynthesis</keyword>
<dbReference type="EMBL" id="CP015249">
    <property type="protein sequence ID" value="ANB17415.1"/>
    <property type="molecule type" value="Genomic_DNA"/>
</dbReference>
<evidence type="ECO:0000259" key="9">
    <source>
        <dbReference type="Pfam" id="PF12804"/>
    </source>
</evidence>
<dbReference type="PANTHER" id="PTHR19136">
    <property type="entry name" value="MOLYBDENUM COFACTOR GUANYLYLTRANSFERASE"/>
    <property type="match status" value="1"/>
</dbReference>
<feature type="binding site" evidence="8">
    <location>
        <position position="23"/>
    </location>
    <ligand>
        <name>GTP</name>
        <dbReference type="ChEBI" id="CHEBI:37565"/>
    </ligand>
</feature>
<feature type="binding site" evidence="8">
    <location>
        <begin position="10"/>
        <end position="12"/>
    </location>
    <ligand>
        <name>GTP</name>
        <dbReference type="ChEBI" id="CHEBI:37565"/>
    </ligand>
</feature>
<dbReference type="KEGG" id="dko:I596_1387"/>
<evidence type="ECO:0000313" key="10">
    <source>
        <dbReference type="EMBL" id="ANB17415.1"/>
    </source>
</evidence>
<dbReference type="Gene3D" id="3.90.550.10">
    <property type="entry name" value="Spore Coat Polysaccharide Biosynthesis Protein SpsA, Chain A"/>
    <property type="match status" value="1"/>
</dbReference>
<evidence type="ECO:0000256" key="7">
    <source>
        <dbReference type="ARBA" id="ARBA00023150"/>
    </source>
</evidence>
<comment type="subcellular location">
    <subcellularLocation>
        <location evidence="8">Cytoplasm</location>
    </subcellularLocation>
</comment>
<evidence type="ECO:0000313" key="11">
    <source>
        <dbReference type="Proteomes" id="UP000076830"/>
    </source>
</evidence>
<keyword evidence="4 8" id="KW-0547">Nucleotide-binding</keyword>
<sequence length="201" mass="20616">MTAAITCAILAGGAATRLGGRDKGLELLGGRPLVAWVLAAEGLRPAEPATLERVLIVANRNLRAYGHHAETISDTLPGHRGPLAGIAAALAACASPWLLTVPVDCPIPPVDLAERLCAAATAGGPAVVAHDGERRQPLFALYASGLAGAAAVAAAQGLGVHAWQTAIGAREVDFSASRVHFGNLNTAEDFAAFDEHLRKRS</sequence>
<dbReference type="GO" id="GO:0005525">
    <property type="term" value="F:GTP binding"/>
    <property type="evidence" value="ECO:0007669"/>
    <property type="project" value="UniProtKB-UniRule"/>
</dbReference>
<dbReference type="RefSeq" id="WP_067645597.1">
    <property type="nucleotide sequence ID" value="NZ_CP015249.1"/>
</dbReference>
<dbReference type="HAMAP" id="MF_00316">
    <property type="entry name" value="MobA"/>
    <property type="match status" value="1"/>
</dbReference>
<dbReference type="Proteomes" id="UP000076830">
    <property type="component" value="Chromosome"/>
</dbReference>
<evidence type="ECO:0000256" key="4">
    <source>
        <dbReference type="ARBA" id="ARBA00022741"/>
    </source>
</evidence>
<dbReference type="GO" id="GO:0046872">
    <property type="term" value="F:metal ion binding"/>
    <property type="evidence" value="ECO:0007669"/>
    <property type="project" value="UniProtKB-KW"/>
</dbReference>
<dbReference type="SUPFAM" id="SSF53448">
    <property type="entry name" value="Nucleotide-diphospho-sugar transferases"/>
    <property type="match status" value="1"/>
</dbReference>
<dbReference type="InterPro" id="IPR029044">
    <property type="entry name" value="Nucleotide-diphossugar_trans"/>
</dbReference>
<dbReference type="GO" id="GO:0061603">
    <property type="term" value="F:molybdenum cofactor guanylyltransferase activity"/>
    <property type="evidence" value="ECO:0007669"/>
    <property type="project" value="UniProtKB-EC"/>
</dbReference>
<keyword evidence="1 8" id="KW-0963">Cytoplasm</keyword>
<dbReference type="GO" id="GO:0005737">
    <property type="term" value="C:cytoplasm"/>
    <property type="evidence" value="ECO:0007669"/>
    <property type="project" value="UniProtKB-SubCell"/>
</dbReference>
<evidence type="ECO:0000256" key="3">
    <source>
        <dbReference type="ARBA" id="ARBA00022723"/>
    </source>
</evidence>
<comment type="similarity">
    <text evidence="8">Belongs to the MobA family.</text>
</comment>
<dbReference type="PANTHER" id="PTHR19136:SF81">
    <property type="entry name" value="MOLYBDENUM COFACTOR GUANYLYLTRANSFERASE"/>
    <property type="match status" value="1"/>
</dbReference>
<proteinExistence type="inferred from homology"/>
<dbReference type="STRING" id="1300342.I596_1387"/>
<dbReference type="GO" id="GO:1902758">
    <property type="term" value="P:bis(molybdopterin guanine dinucleotide)molybdenum biosynthetic process"/>
    <property type="evidence" value="ECO:0007669"/>
    <property type="project" value="TreeGrafter"/>
</dbReference>
<evidence type="ECO:0000256" key="5">
    <source>
        <dbReference type="ARBA" id="ARBA00022842"/>
    </source>
</evidence>
<dbReference type="EC" id="2.7.7.77" evidence="8"/>
<comment type="function">
    <text evidence="8">Transfers a GMP moiety from GTP to Mo-molybdopterin (Mo-MPT) cofactor (Moco or molybdenum cofactor) to form Mo-molybdopterin guanine dinucleotide (Mo-MGD) cofactor.</text>
</comment>
<keyword evidence="2 8" id="KW-0808">Transferase</keyword>
<comment type="subunit">
    <text evidence="8">Monomer.</text>
</comment>
<comment type="domain">
    <text evidence="8">The N-terminal domain determines nucleotide recognition and specific binding, while the C-terminal domain determines the specific binding to the target protein.</text>
</comment>
<dbReference type="InterPro" id="IPR025877">
    <property type="entry name" value="MobA-like_NTP_Trfase"/>
</dbReference>
<evidence type="ECO:0000256" key="2">
    <source>
        <dbReference type="ARBA" id="ARBA00022679"/>
    </source>
</evidence>
<evidence type="ECO:0000256" key="1">
    <source>
        <dbReference type="ARBA" id="ARBA00022490"/>
    </source>
</evidence>
<reference evidence="10 11" key="1">
    <citation type="submission" date="2016-04" db="EMBL/GenBank/DDBJ databases">
        <title>Complete genome sequence of Dokdonella koreensis DS-123T.</title>
        <authorList>
            <person name="Kim J.F."/>
            <person name="Lee H."/>
            <person name="Kwak M.-J."/>
        </authorList>
    </citation>
    <scope>NUCLEOTIDE SEQUENCE [LARGE SCALE GENOMIC DNA]</scope>
    <source>
        <strain evidence="10 11">DS-123</strain>
    </source>
</reference>
<keyword evidence="6 8" id="KW-0342">GTP-binding</keyword>
<name>A0A160DSX7_9GAMM</name>
<feature type="binding site" evidence="8">
    <location>
        <position position="104"/>
    </location>
    <ligand>
        <name>GTP</name>
        <dbReference type="ChEBI" id="CHEBI:37565"/>
    </ligand>
</feature>
<evidence type="ECO:0000256" key="6">
    <source>
        <dbReference type="ARBA" id="ARBA00023134"/>
    </source>
</evidence>
<dbReference type="InterPro" id="IPR013482">
    <property type="entry name" value="Molybde_CF_guanTrfase"/>
</dbReference>
<protein>
    <recommendedName>
        <fullName evidence="8">Molybdenum cofactor guanylyltransferase</fullName>
        <shortName evidence="8">MoCo guanylyltransferase</shortName>
        <ecNumber evidence="8">2.7.7.77</ecNumber>
    </recommendedName>
    <alternativeName>
        <fullName evidence="8">GTP:molybdopterin guanylyltransferase</fullName>
    </alternativeName>
    <alternativeName>
        <fullName evidence="8">Mo-MPT guanylyltransferase</fullName>
    </alternativeName>
    <alternativeName>
        <fullName evidence="8">Molybdopterin guanylyltransferase</fullName>
    </alternativeName>
    <alternativeName>
        <fullName evidence="8">Molybdopterin-guanine dinucleotide synthase</fullName>
        <shortName evidence="8">MGD synthase</shortName>
    </alternativeName>
</protein>
<keyword evidence="5 8" id="KW-0460">Magnesium</keyword>
<organism evidence="10 11">
    <name type="scientific">Dokdonella koreensis DS-123</name>
    <dbReference type="NCBI Taxonomy" id="1300342"/>
    <lineage>
        <taxon>Bacteria</taxon>
        <taxon>Pseudomonadati</taxon>
        <taxon>Pseudomonadota</taxon>
        <taxon>Gammaproteobacteria</taxon>
        <taxon>Lysobacterales</taxon>
        <taxon>Rhodanobacteraceae</taxon>
        <taxon>Dokdonella</taxon>
    </lineage>
</organism>
<gene>
    <name evidence="8" type="primary">mobA</name>
    <name evidence="10" type="ORF">I596_1387</name>
</gene>
<comment type="caution">
    <text evidence="8">Lacks conserved residue(s) required for the propagation of feature annotation.</text>
</comment>
<feature type="binding site" evidence="8">
    <location>
        <position position="104"/>
    </location>
    <ligand>
        <name>Mg(2+)</name>
        <dbReference type="ChEBI" id="CHEBI:18420"/>
    </ligand>
</feature>
<accession>A0A160DSX7</accession>
<comment type="cofactor">
    <cofactor evidence="8">
        <name>Mg(2+)</name>
        <dbReference type="ChEBI" id="CHEBI:18420"/>
    </cofactor>
</comment>